<evidence type="ECO:0000256" key="2">
    <source>
        <dbReference type="SAM" id="MobiDB-lite"/>
    </source>
</evidence>
<protein>
    <submittedName>
        <fullName evidence="3">Exonuclease VII small subunit</fullName>
    </submittedName>
</protein>
<feature type="compositionally biased region" description="Basic and acidic residues" evidence="2">
    <location>
        <begin position="21"/>
        <end position="31"/>
    </location>
</feature>
<evidence type="ECO:0000256" key="1">
    <source>
        <dbReference type="SAM" id="Coils"/>
    </source>
</evidence>
<keyword evidence="3" id="KW-0378">Hydrolase</keyword>
<evidence type="ECO:0000313" key="3">
    <source>
        <dbReference type="EMBL" id="MET4757737.1"/>
    </source>
</evidence>
<dbReference type="GO" id="GO:0004527">
    <property type="term" value="F:exonuclease activity"/>
    <property type="evidence" value="ECO:0007669"/>
    <property type="project" value="UniProtKB-KW"/>
</dbReference>
<evidence type="ECO:0000313" key="4">
    <source>
        <dbReference type="Proteomes" id="UP001549366"/>
    </source>
</evidence>
<feature type="region of interest" description="Disordered" evidence="2">
    <location>
        <begin position="1"/>
        <end position="53"/>
    </location>
</feature>
<accession>A0ABV2SIZ7</accession>
<keyword evidence="3" id="KW-0269">Exonuclease</keyword>
<feature type="coiled-coil region" evidence="1">
    <location>
        <begin position="158"/>
        <end position="219"/>
    </location>
</feature>
<sequence length="521" mass="55928">MVDSVSGGRPQTPIESFQEQQKADQAEKADKIGLSYASGNSMSHHTADKGDVSFAVVNPHAPSISEPDTTTATGEELSAVKSQSHASQLRAGVYSSFDLLQKNHPELVTPELEVKAEELKFKADKMGFASSIPDGLAKDIQQSVTKLQSIAESPNLDADKLEQVMSEIQTKMDDNSAKLTEFSIKSRSADAQVKYDQNIEKIEEHIKEVEEAKAKQASSSGGWFAGLIMAIFPPLALYEAGVQIAEEINGSDSDVSLLSRNNAFGKALSDAEKGIEEAFTDAGNEANQAFTKAGKEISDTFEPMGKKEAWENLGDELKQDAKAMGKDIEQAFTKAGEDLKQDAKAMGKDIDQAFSKAGDDIAATVKPIGDKKTWDDSGDKILAGLGIEPTSGNKVPDESSFAVEQEKMKMEKELAVAMQGLDVGESAMTSQEMMKLLQQMKAAEESKEKLEEAIAALESGDLDSLKEIAAGLSGGDAIIDMIDNPETATAGLTQSLLDVPAETAKMQDDQKLHSTMAKRFS</sequence>
<reference evidence="3 4" key="1">
    <citation type="submission" date="2024-06" db="EMBL/GenBank/DDBJ databases">
        <title>Genomic Encyclopedia of Type Strains, Phase V (KMG-V): Genome sequencing to study the core and pangenomes of soil and plant-associated prokaryotes.</title>
        <authorList>
            <person name="Whitman W."/>
        </authorList>
    </citation>
    <scope>NUCLEOTIDE SEQUENCE [LARGE SCALE GENOMIC DNA]</scope>
    <source>
        <strain evidence="3 4">NE40</strain>
    </source>
</reference>
<dbReference type="EMBL" id="JBEWTB010000002">
    <property type="protein sequence ID" value="MET4757737.1"/>
    <property type="molecule type" value="Genomic_DNA"/>
</dbReference>
<dbReference type="RefSeq" id="WP_354007869.1">
    <property type="nucleotide sequence ID" value="NZ_JBEWTA010000001.1"/>
</dbReference>
<keyword evidence="4" id="KW-1185">Reference proteome</keyword>
<name>A0ABV2SIZ7_9GAMM</name>
<proteinExistence type="predicted"/>
<dbReference type="Proteomes" id="UP001549366">
    <property type="component" value="Unassembled WGS sequence"/>
</dbReference>
<organism evidence="3 4">
    <name type="scientific">Endozoicomonas lisbonensis</name>
    <dbReference type="NCBI Taxonomy" id="3120522"/>
    <lineage>
        <taxon>Bacteria</taxon>
        <taxon>Pseudomonadati</taxon>
        <taxon>Pseudomonadota</taxon>
        <taxon>Gammaproteobacteria</taxon>
        <taxon>Oceanospirillales</taxon>
        <taxon>Endozoicomonadaceae</taxon>
        <taxon>Endozoicomonas</taxon>
    </lineage>
</organism>
<feature type="coiled-coil region" evidence="1">
    <location>
        <begin position="433"/>
        <end position="460"/>
    </location>
</feature>
<comment type="caution">
    <text evidence="3">The sequence shown here is derived from an EMBL/GenBank/DDBJ whole genome shotgun (WGS) entry which is preliminary data.</text>
</comment>
<gene>
    <name evidence="3" type="ORF">V5J35_002929</name>
</gene>
<keyword evidence="3" id="KW-0540">Nuclease</keyword>
<keyword evidence="1" id="KW-0175">Coiled coil</keyword>